<dbReference type="OrthoDB" id="2017974at2759"/>
<dbReference type="GO" id="GO:0004540">
    <property type="term" value="F:RNA nuclease activity"/>
    <property type="evidence" value="ECO:0007669"/>
    <property type="project" value="UniProtKB-ARBA"/>
</dbReference>
<evidence type="ECO:0000313" key="2">
    <source>
        <dbReference type="EMBL" id="KAG5639263.1"/>
    </source>
</evidence>
<dbReference type="InterPro" id="IPR029060">
    <property type="entry name" value="PIN-like_dom_sf"/>
</dbReference>
<accession>A0A9P7FW82</accession>
<dbReference type="PANTHER" id="PTHR16161">
    <property type="entry name" value="TRANSCRIPTIONAL PROTEIN SWT1"/>
    <property type="match status" value="1"/>
</dbReference>
<sequence length="427" mass="48591">MSLSTPITRPHIYSYASVPTPEISYNTFPANLDPQDAHLHATLQKIDQLANQDVDMQAPLSESSTFLVLDTNILIHHFDVITQFVEDAERQALPVIVVIPGVVIYELDGQKNRDNLAWSARRASSWLLKKVKERKMVKGQANEETCKASGNWKIRARGEDFGSERMNDALIQDCCIYFRRGRRTFLFSADKNLCFETENTIADQGIRTITPSRTCSSREVAWLLFGEYGIDLSYFSAYRLSYRDPKSNLTAQLPAPIQDDDNMMMVDDDASVADVLQPSHALDLLHIQIIDHFTRLLIELVGRVGGVEIHRSQQTVEGTSASRYAPQWQKQTRHYTEWTVAELLEYLDEKKRIAVTSPRVEVFLSKPYSSRGARRGQDWSRRDWEVALRGLGRIGNAWEEVSIGESLRVLDSHVEGIFVTKMRPTGQ</sequence>
<name>A0A9P7FW82_9AGAR</name>
<dbReference type="EMBL" id="JABCKI010005726">
    <property type="protein sequence ID" value="KAG5639263.1"/>
    <property type="molecule type" value="Genomic_DNA"/>
</dbReference>
<feature type="domain" description="PIN" evidence="1">
    <location>
        <begin position="65"/>
        <end position="195"/>
    </location>
</feature>
<dbReference type="CDD" id="cd18727">
    <property type="entry name" value="PIN_Swt1-like"/>
    <property type="match status" value="1"/>
</dbReference>
<dbReference type="InterPro" id="IPR002716">
    <property type="entry name" value="PIN_dom"/>
</dbReference>
<evidence type="ECO:0000259" key="1">
    <source>
        <dbReference type="SMART" id="SM00670"/>
    </source>
</evidence>
<dbReference type="PANTHER" id="PTHR16161:SF0">
    <property type="entry name" value="TRANSCRIPTIONAL PROTEIN SWT1"/>
    <property type="match status" value="1"/>
</dbReference>
<evidence type="ECO:0000313" key="3">
    <source>
        <dbReference type="Proteomes" id="UP000717328"/>
    </source>
</evidence>
<dbReference type="Pfam" id="PF13638">
    <property type="entry name" value="PIN_4"/>
    <property type="match status" value="1"/>
</dbReference>
<protein>
    <recommendedName>
        <fullName evidence="1">PIN domain-containing protein</fullName>
    </recommendedName>
</protein>
<dbReference type="Gene3D" id="3.40.50.1010">
    <property type="entry name" value="5'-nuclease"/>
    <property type="match status" value="1"/>
</dbReference>
<dbReference type="AlphaFoldDB" id="A0A9P7FW82"/>
<reference evidence="2" key="2">
    <citation type="submission" date="2021-10" db="EMBL/GenBank/DDBJ databases">
        <title>Phylogenomics reveals ancestral predisposition of the termite-cultivated fungus Termitomyces towards a domesticated lifestyle.</title>
        <authorList>
            <person name="Auxier B."/>
            <person name="Grum-Grzhimaylo A."/>
            <person name="Cardenas M.E."/>
            <person name="Lodge J.D."/>
            <person name="Laessoe T."/>
            <person name="Pedersen O."/>
            <person name="Smith M.E."/>
            <person name="Kuyper T.W."/>
            <person name="Franco-Molano E.A."/>
            <person name="Baroni T.J."/>
            <person name="Aanen D.K."/>
        </authorList>
    </citation>
    <scope>NUCLEOTIDE SEQUENCE</scope>
    <source>
        <strain evidence="2">D49</strain>
    </source>
</reference>
<proteinExistence type="predicted"/>
<dbReference type="InterPro" id="IPR052626">
    <property type="entry name" value="SWT1_Regulator"/>
</dbReference>
<organism evidence="2 3">
    <name type="scientific">Sphagnurus paluster</name>
    <dbReference type="NCBI Taxonomy" id="117069"/>
    <lineage>
        <taxon>Eukaryota</taxon>
        <taxon>Fungi</taxon>
        <taxon>Dikarya</taxon>
        <taxon>Basidiomycota</taxon>
        <taxon>Agaricomycotina</taxon>
        <taxon>Agaricomycetes</taxon>
        <taxon>Agaricomycetidae</taxon>
        <taxon>Agaricales</taxon>
        <taxon>Tricholomatineae</taxon>
        <taxon>Lyophyllaceae</taxon>
        <taxon>Sphagnurus</taxon>
    </lineage>
</organism>
<dbReference type="SMART" id="SM00670">
    <property type="entry name" value="PINc"/>
    <property type="match status" value="1"/>
</dbReference>
<reference evidence="2" key="1">
    <citation type="submission" date="2021-02" db="EMBL/GenBank/DDBJ databases">
        <authorList>
            <person name="Nieuwenhuis M."/>
            <person name="Van De Peppel L.J.J."/>
        </authorList>
    </citation>
    <scope>NUCLEOTIDE SEQUENCE</scope>
    <source>
        <strain evidence="2">D49</strain>
    </source>
</reference>
<gene>
    <name evidence="2" type="ORF">H0H81_004924</name>
</gene>
<keyword evidence="3" id="KW-1185">Reference proteome</keyword>
<dbReference type="Proteomes" id="UP000717328">
    <property type="component" value="Unassembled WGS sequence"/>
</dbReference>
<dbReference type="SUPFAM" id="SSF88723">
    <property type="entry name" value="PIN domain-like"/>
    <property type="match status" value="1"/>
</dbReference>
<comment type="caution">
    <text evidence="2">The sequence shown here is derived from an EMBL/GenBank/DDBJ whole genome shotgun (WGS) entry which is preliminary data.</text>
</comment>
<dbReference type="GO" id="GO:0005634">
    <property type="term" value="C:nucleus"/>
    <property type="evidence" value="ECO:0007669"/>
    <property type="project" value="TreeGrafter"/>
</dbReference>